<organism evidence="2">
    <name type="scientific">marine sediment metagenome</name>
    <dbReference type="NCBI Taxonomy" id="412755"/>
    <lineage>
        <taxon>unclassified sequences</taxon>
        <taxon>metagenomes</taxon>
        <taxon>ecological metagenomes</taxon>
    </lineage>
</organism>
<keyword evidence="1" id="KW-1133">Transmembrane helix</keyword>
<keyword evidence="1" id="KW-0812">Transmembrane</keyword>
<evidence type="ECO:0000256" key="1">
    <source>
        <dbReference type="SAM" id="Phobius"/>
    </source>
</evidence>
<feature type="transmembrane region" description="Helical" evidence="1">
    <location>
        <begin position="53"/>
        <end position="75"/>
    </location>
</feature>
<reference evidence="2" key="1">
    <citation type="journal article" date="2014" name="Front. Microbiol.">
        <title>High frequency of phylogenetically diverse reductive dehalogenase-homologous genes in deep subseafloor sedimentary metagenomes.</title>
        <authorList>
            <person name="Kawai M."/>
            <person name="Futagami T."/>
            <person name="Toyoda A."/>
            <person name="Takaki Y."/>
            <person name="Nishi S."/>
            <person name="Hori S."/>
            <person name="Arai W."/>
            <person name="Tsubouchi T."/>
            <person name="Morono Y."/>
            <person name="Uchiyama I."/>
            <person name="Ito T."/>
            <person name="Fujiyama A."/>
            <person name="Inagaki F."/>
            <person name="Takami H."/>
        </authorList>
    </citation>
    <scope>NUCLEOTIDE SEQUENCE</scope>
    <source>
        <strain evidence="2">Expedition CK06-06</strain>
    </source>
</reference>
<dbReference type="Pfam" id="PF13347">
    <property type="entry name" value="MFS_2"/>
    <property type="match status" value="1"/>
</dbReference>
<keyword evidence="1" id="KW-0472">Membrane</keyword>
<dbReference type="Gene3D" id="1.20.1250.20">
    <property type="entry name" value="MFS general substrate transporter like domains"/>
    <property type="match status" value="1"/>
</dbReference>
<comment type="caution">
    <text evidence="2">The sequence shown here is derived from an EMBL/GenBank/DDBJ whole genome shotgun (WGS) entry which is preliminary data.</text>
</comment>
<dbReference type="PANTHER" id="PTHR11328:SF24">
    <property type="entry name" value="MAJOR FACILITATOR SUPERFAMILY (MFS) PROFILE DOMAIN-CONTAINING PROTEIN"/>
    <property type="match status" value="1"/>
</dbReference>
<sequence>MEKIVLPEEHVSVKVKLGFSFGGFANNILNGFVFANLTFFYNQKLGADATLLGIAWLIFAIWNTINDPIASYFIDNTRTKIGRRIPYIRYGSIFYGLAFIFCWFPIAPLDNQIALFFNFCSSESF</sequence>
<feature type="transmembrane region" description="Helical" evidence="1">
    <location>
        <begin position="21"/>
        <end position="41"/>
    </location>
</feature>
<dbReference type="GO" id="GO:0005886">
    <property type="term" value="C:plasma membrane"/>
    <property type="evidence" value="ECO:0007669"/>
    <property type="project" value="TreeGrafter"/>
</dbReference>
<proteinExistence type="predicted"/>
<accession>X0ZQ75</accession>
<dbReference type="EMBL" id="BART01007735">
    <property type="protein sequence ID" value="GAG62563.1"/>
    <property type="molecule type" value="Genomic_DNA"/>
</dbReference>
<dbReference type="InterPro" id="IPR039672">
    <property type="entry name" value="MFS_2"/>
</dbReference>
<dbReference type="InterPro" id="IPR036259">
    <property type="entry name" value="MFS_trans_sf"/>
</dbReference>
<dbReference type="AlphaFoldDB" id="X0ZQ75"/>
<evidence type="ECO:0000313" key="2">
    <source>
        <dbReference type="EMBL" id="GAG62563.1"/>
    </source>
</evidence>
<dbReference type="GO" id="GO:0015293">
    <property type="term" value="F:symporter activity"/>
    <property type="evidence" value="ECO:0007669"/>
    <property type="project" value="InterPro"/>
</dbReference>
<name>X0ZQ75_9ZZZZ</name>
<evidence type="ECO:0008006" key="3">
    <source>
        <dbReference type="Google" id="ProtNLM"/>
    </source>
</evidence>
<gene>
    <name evidence="2" type="ORF">S01H4_17537</name>
</gene>
<dbReference type="PANTHER" id="PTHR11328">
    <property type="entry name" value="MAJOR FACILITATOR SUPERFAMILY DOMAIN-CONTAINING PROTEIN"/>
    <property type="match status" value="1"/>
</dbReference>
<feature type="transmembrane region" description="Helical" evidence="1">
    <location>
        <begin position="87"/>
        <end position="106"/>
    </location>
</feature>
<protein>
    <recommendedName>
        <fullName evidence="3">Major facilitator superfamily (MFS) profile domain-containing protein</fullName>
    </recommendedName>
</protein>
<dbReference type="SUPFAM" id="SSF103473">
    <property type="entry name" value="MFS general substrate transporter"/>
    <property type="match status" value="1"/>
</dbReference>
<dbReference type="GO" id="GO:0008643">
    <property type="term" value="P:carbohydrate transport"/>
    <property type="evidence" value="ECO:0007669"/>
    <property type="project" value="InterPro"/>
</dbReference>